<dbReference type="EMBL" id="CP015054">
    <property type="protein sequence ID" value="QGN13586.1"/>
    <property type="molecule type" value="Genomic_DNA"/>
</dbReference>
<dbReference type="InterPro" id="IPR001283">
    <property type="entry name" value="CRISP-related"/>
</dbReference>
<feature type="chain" id="PRO_5046090908" evidence="1">
    <location>
        <begin position="25"/>
        <end position="213"/>
    </location>
</feature>
<reference evidence="3 4" key="1">
    <citation type="submission" date="2016-03" db="EMBL/GenBank/DDBJ databases">
        <title>How can Kluyveromyces marxianus grow so fast - potential evolutionary course in Saccharomyces Complex revealed by comparative genomics.</title>
        <authorList>
            <person name="Mo W."/>
            <person name="Lu W."/>
            <person name="Yang X."/>
            <person name="Qi J."/>
            <person name="Lv H."/>
        </authorList>
    </citation>
    <scope>NUCLEOTIDE SEQUENCE [LARGE SCALE GENOMIC DNA]</scope>
    <source>
        <strain evidence="3 4">FIM1</strain>
    </source>
</reference>
<evidence type="ECO:0000313" key="3">
    <source>
        <dbReference type="EMBL" id="QGN13586.1"/>
    </source>
</evidence>
<dbReference type="Pfam" id="PF00188">
    <property type="entry name" value="CAP"/>
    <property type="match status" value="1"/>
</dbReference>
<feature type="signal peptide" evidence="1">
    <location>
        <begin position="1"/>
        <end position="24"/>
    </location>
</feature>
<organism evidence="3 4">
    <name type="scientific">Kluyveromyces marxianus</name>
    <name type="common">Yeast</name>
    <name type="synonym">Candida kefyr</name>
    <dbReference type="NCBI Taxonomy" id="4911"/>
    <lineage>
        <taxon>Eukaryota</taxon>
        <taxon>Fungi</taxon>
        <taxon>Dikarya</taxon>
        <taxon>Ascomycota</taxon>
        <taxon>Saccharomycotina</taxon>
        <taxon>Saccharomycetes</taxon>
        <taxon>Saccharomycetales</taxon>
        <taxon>Saccharomycetaceae</taxon>
        <taxon>Kluyveromyces</taxon>
    </lineage>
</organism>
<dbReference type="Gene3D" id="3.40.33.10">
    <property type="entry name" value="CAP"/>
    <property type="match status" value="1"/>
</dbReference>
<dbReference type="InterPro" id="IPR018244">
    <property type="entry name" value="Allrgn_V5/Tpx1_CS"/>
</dbReference>
<gene>
    <name evidence="3" type="primary">PRY3</name>
    <name evidence="3" type="ORF">FIM1_228</name>
</gene>
<evidence type="ECO:0000259" key="2">
    <source>
        <dbReference type="SMART" id="SM00198"/>
    </source>
</evidence>
<name>A0ABX6EN86_KLUMA</name>
<dbReference type="CDD" id="cd05384">
    <property type="entry name" value="CAP_PRY1-like"/>
    <property type="match status" value="1"/>
</dbReference>
<proteinExistence type="predicted"/>
<protein>
    <submittedName>
        <fullName evidence="3">SCP_PRY1_like</fullName>
    </submittedName>
</protein>
<dbReference type="SUPFAM" id="SSF55797">
    <property type="entry name" value="PR-1-like"/>
    <property type="match status" value="1"/>
</dbReference>
<dbReference type="PRINTS" id="PR00837">
    <property type="entry name" value="V5TPXLIKE"/>
</dbReference>
<dbReference type="Proteomes" id="UP000422736">
    <property type="component" value="Chromosome 1"/>
</dbReference>
<keyword evidence="4" id="KW-1185">Reference proteome</keyword>
<dbReference type="InterPro" id="IPR014044">
    <property type="entry name" value="CAP_dom"/>
</dbReference>
<feature type="domain" description="SCP" evidence="2">
    <location>
        <begin position="76"/>
        <end position="203"/>
    </location>
</feature>
<evidence type="ECO:0000313" key="4">
    <source>
        <dbReference type="Proteomes" id="UP000422736"/>
    </source>
</evidence>
<accession>A0ABX6EN86</accession>
<dbReference type="PANTHER" id="PTHR10334">
    <property type="entry name" value="CYSTEINE-RICH SECRETORY PROTEIN-RELATED"/>
    <property type="match status" value="1"/>
</dbReference>
<dbReference type="InterPro" id="IPR035940">
    <property type="entry name" value="CAP_sf"/>
</dbReference>
<keyword evidence="1" id="KW-0732">Signal</keyword>
<sequence length="213" mass="23617">MRIFTASALKLLPLLATLLHKVQSVTITKYKTVVVTPASIVSTSTRSTTSTTIVYRTATGTYTESITSNPQTTEPDFKTEILDLHNSLRAKHSAGPLQWDSNLASKAQDYANTYVCDGQLKHSTLPYGENLALGYNTTAATMAWYDEYKLYDFSNGQFSTQTGHFTQLVWKNSTKLGCAYLICGKYYGQYTICEYDPPGNIVGQFQQNVLPST</sequence>
<dbReference type="PROSITE" id="PS01009">
    <property type="entry name" value="CRISP_1"/>
    <property type="match status" value="1"/>
</dbReference>
<evidence type="ECO:0000256" key="1">
    <source>
        <dbReference type="SAM" id="SignalP"/>
    </source>
</evidence>
<dbReference type="SMART" id="SM00198">
    <property type="entry name" value="SCP"/>
    <property type="match status" value="1"/>
</dbReference>